<dbReference type="EMBL" id="JBAHYK010000848">
    <property type="protein sequence ID" value="KAL0570959.1"/>
    <property type="molecule type" value="Genomic_DNA"/>
</dbReference>
<sequence length="851" mass="98667">MPSYAYENTHYVIDDELFTALKACPPTGFPHDIPYRQPLQPPSTTTPMLTRPNWITATSPYLGFLPAVDVFKQYWLEPLRYSPSVEVEKLSNGMFILGSDVRKAWDLQERNMRVLLRSAMENSPDLSLPYPFTPLPYPRQYGYTKSYPSPQQVHAQARAAHDAFLPLIALINFIIHIMILHMRRLAHTNNRVLARHEWIHALTERSQIAKSWISYWVDTLVEGPFLGGYLDLSTFSSSQFFSVMETVNMPLVAYWGKDPYVANLSYTVKWQPDRALLRRLREHPRLPITKTTIPLETMCPEIEPGSGLRPKESMHGFFARRIAQREHRLMTETCLQRQSRESREDSSWRSEPPGKKGPRVYRWETDNGFRIRKAVDRAEVHKAWSYYGINQRRFDSVANEWDCCSEFGDLIEGDDDYDDGDARFLPQVFPDENFSIDSGYHSSVYIRSLEVPESSAEEIAYLDDSVEGVAYHRLGFVVSEQITHLHQQIPWQKIERMLGYGGRATQITFPTCVTTKERVSSFLCCIMAEDCNDDRNPMLDLNIQSTGIHDAWQFDVRLLNVHQGYYLLTEKRLHKDDLAPFILAISNATTVLEIVRRKWGPSLRTVTDGLMLSGTAFRTFVSSNRYLEPYKLHLNERKIKHNIVQEDDIQVTAKLGYREYDHVFTLEDYNVYIRERDAFLGTYRGRAAVLMGGIMARLAKTSVDSEDVLDGLTPDVDKEWGSGECFYIGSGDVAYWDDSLTEDEINLLCGVYDVAQGPPDTRGNISLVQKSWWPKPAIWRSSGLDCGYWSRDAENWFRSREDQIKDGERVKLMTKQEWRGNFKFTRDTVRLRERYEEVAKRYLDRRLTIYT</sequence>
<accession>A0ABR3F7B5</accession>
<keyword evidence="2" id="KW-0472">Membrane</keyword>
<dbReference type="Proteomes" id="UP001465976">
    <property type="component" value="Unassembled WGS sequence"/>
</dbReference>
<keyword evidence="2" id="KW-1133">Transmembrane helix</keyword>
<evidence type="ECO:0000256" key="1">
    <source>
        <dbReference type="SAM" id="MobiDB-lite"/>
    </source>
</evidence>
<evidence type="ECO:0000256" key="2">
    <source>
        <dbReference type="SAM" id="Phobius"/>
    </source>
</evidence>
<keyword evidence="2" id="KW-0812">Transmembrane</keyword>
<evidence type="ECO:0000313" key="3">
    <source>
        <dbReference type="EMBL" id="KAL0570959.1"/>
    </source>
</evidence>
<proteinExistence type="predicted"/>
<feature type="region of interest" description="Disordered" evidence="1">
    <location>
        <begin position="333"/>
        <end position="359"/>
    </location>
</feature>
<gene>
    <name evidence="3" type="ORF">V5O48_010999</name>
</gene>
<comment type="caution">
    <text evidence="3">The sequence shown here is derived from an EMBL/GenBank/DDBJ whole genome shotgun (WGS) entry which is preliminary data.</text>
</comment>
<feature type="compositionally biased region" description="Basic and acidic residues" evidence="1">
    <location>
        <begin position="338"/>
        <end position="354"/>
    </location>
</feature>
<name>A0ABR3F7B5_9AGAR</name>
<organism evidence="3 4">
    <name type="scientific">Marasmius crinis-equi</name>
    <dbReference type="NCBI Taxonomy" id="585013"/>
    <lineage>
        <taxon>Eukaryota</taxon>
        <taxon>Fungi</taxon>
        <taxon>Dikarya</taxon>
        <taxon>Basidiomycota</taxon>
        <taxon>Agaricomycotina</taxon>
        <taxon>Agaricomycetes</taxon>
        <taxon>Agaricomycetidae</taxon>
        <taxon>Agaricales</taxon>
        <taxon>Marasmiineae</taxon>
        <taxon>Marasmiaceae</taxon>
        <taxon>Marasmius</taxon>
    </lineage>
</organism>
<reference evidence="3 4" key="1">
    <citation type="submission" date="2024-02" db="EMBL/GenBank/DDBJ databases">
        <title>A draft genome for the cacao thread blight pathogen Marasmius crinis-equi.</title>
        <authorList>
            <person name="Cohen S.P."/>
            <person name="Baruah I.K."/>
            <person name="Amoako-Attah I."/>
            <person name="Bukari Y."/>
            <person name="Meinhardt L.W."/>
            <person name="Bailey B.A."/>
        </authorList>
    </citation>
    <scope>NUCLEOTIDE SEQUENCE [LARGE SCALE GENOMIC DNA]</scope>
    <source>
        <strain evidence="3 4">GH-76</strain>
    </source>
</reference>
<keyword evidence="4" id="KW-1185">Reference proteome</keyword>
<evidence type="ECO:0000313" key="4">
    <source>
        <dbReference type="Proteomes" id="UP001465976"/>
    </source>
</evidence>
<protein>
    <submittedName>
        <fullName evidence="3">Uncharacterized protein</fullName>
    </submittedName>
</protein>
<feature type="transmembrane region" description="Helical" evidence="2">
    <location>
        <begin position="163"/>
        <end position="181"/>
    </location>
</feature>